<feature type="compositionally biased region" description="Basic residues" evidence="6">
    <location>
        <begin position="575"/>
        <end position="589"/>
    </location>
</feature>
<dbReference type="PANTHER" id="PTHR11802">
    <property type="entry name" value="SERINE PROTEASE FAMILY S10 SERINE CARBOXYPEPTIDASE"/>
    <property type="match status" value="1"/>
</dbReference>
<dbReference type="GO" id="GO:0004185">
    <property type="term" value="F:serine-type carboxypeptidase activity"/>
    <property type="evidence" value="ECO:0007669"/>
    <property type="project" value="InterPro"/>
</dbReference>
<evidence type="ECO:0000256" key="6">
    <source>
        <dbReference type="SAM" id="MobiDB-lite"/>
    </source>
</evidence>
<evidence type="ECO:0000256" key="4">
    <source>
        <dbReference type="ARBA" id="ARBA00022801"/>
    </source>
</evidence>
<organism evidence="8 9">
    <name type="scientific">Viridothelium virens</name>
    <name type="common">Speckled blister lichen</name>
    <name type="synonym">Trypethelium virens</name>
    <dbReference type="NCBI Taxonomy" id="1048519"/>
    <lineage>
        <taxon>Eukaryota</taxon>
        <taxon>Fungi</taxon>
        <taxon>Dikarya</taxon>
        <taxon>Ascomycota</taxon>
        <taxon>Pezizomycotina</taxon>
        <taxon>Dothideomycetes</taxon>
        <taxon>Dothideomycetes incertae sedis</taxon>
        <taxon>Trypetheliales</taxon>
        <taxon>Trypetheliaceae</taxon>
        <taxon>Viridothelium</taxon>
    </lineage>
</organism>
<dbReference type="Proteomes" id="UP000800092">
    <property type="component" value="Unassembled WGS sequence"/>
</dbReference>
<keyword evidence="9" id="KW-1185">Reference proteome</keyword>
<evidence type="ECO:0000256" key="1">
    <source>
        <dbReference type="ARBA" id="ARBA00009431"/>
    </source>
</evidence>
<dbReference type="Pfam" id="PF00450">
    <property type="entry name" value="Peptidase_S10"/>
    <property type="match status" value="2"/>
</dbReference>
<dbReference type="EMBL" id="ML991787">
    <property type="protein sequence ID" value="KAF2236060.1"/>
    <property type="molecule type" value="Genomic_DNA"/>
</dbReference>
<feature type="compositionally biased region" description="Polar residues" evidence="6">
    <location>
        <begin position="547"/>
        <end position="566"/>
    </location>
</feature>
<dbReference type="GO" id="GO:0000324">
    <property type="term" value="C:fungal-type vacuole"/>
    <property type="evidence" value="ECO:0007669"/>
    <property type="project" value="TreeGrafter"/>
</dbReference>
<dbReference type="OrthoDB" id="443318at2759"/>
<protein>
    <submittedName>
        <fullName evidence="8">Alpha/beta-hydrolase</fullName>
    </submittedName>
</protein>
<reference evidence="8" key="1">
    <citation type="journal article" date="2020" name="Stud. Mycol.">
        <title>101 Dothideomycetes genomes: a test case for predicting lifestyles and emergence of pathogens.</title>
        <authorList>
            <person name="Haridas S."/>
            <person name="Albert R."/>
            <person name="Binder M."/>
            <person name="Bloem J."/>
            <person name="Labutti K."/>
            <person name="Salamov A."/>
            <person name="Andreopoulos B."/>
            <person name="Baker S."/>
            <person name="Barry K."/>
            <person name="Bills G."/>
            <person name="Bluhm B."/>
            <person name="Cannon C."/>
            <person name="Castanera R."/>
            <person name="Culley D."/>
            <person name="Daum C."/>
            <person name="Ezra D."/>
            <person name="Gonzalez J."/>
            <person name="Henrissat B."/>
            <person name="Kuo A."/>
            <person name="Liang C."/>
            <person name="Lipzen A."/>
            <person name="Lutzoni F."/>
            <person name="Magnuson J."/>
            <person name="Mondo S."/>
            <person name="Nolan M."/>
            <person name="Ohm R."/>
            <person name="Pangilinan J."/>
            <person name="Park H.-J."/>
            <person name="Ramirez L."/>
            <person name="Alfaro M."/>
            <person name="Sun H."/>
            <person name="Tritt A."/>
            <person name="Yoshinaga Y."/>
            <person name="Zwiers L.-H."/>
            <person name="Turgeon B."/>
            <person name="Goodwin S."/>
            <person name="Spatafora J."/>
            <person name="Crous P."/>
            <person name="Grigoriev I."/>
        </authorList>
    </citation>
    <scope>NUCLEOTIDE SEQUENCE</scope>
    <source>
        <strain evidence="8">Tuck. ex Michener</strain>
    </source>
</reference>
<feature type="region of interest" description="Disordered" evidence="6">
    <location>
        <begin position="547"/>
        <end position="589"/>
    </location>
</feature>
<dbReference type="InterPro" id="IPR029058">
    <property type="entry name" value="AB_hydrolase_fold"/>
</dbReference>
<accession>A0A6A6HF18</accession>
<comment type="similarity">
    <text evidence="1">Belongs to the peptidase S10 family.</text>
</comment>
<dbReference type="Gene3D" id="3.40.50.1820">
    <property type="entry name" value="alpha/beta hydrolase"/>
    <property type="match status" value="1"/>
</dbReference>
<evidence type="ECO:0000256" key="7">
    <source>
        <dbReference type="SAM" id="SignalP"/>
    </source>
</evidence>
<dbReference type="GO" id="GO:0006508">
    <property type="term" value="P:proteolysis"/>
    <property type="evidence" value="ECO:0007669"/>
    <property type="project" value="UniProtKB-KW"/>
</dbReference>
<sequence length="589" mass="64815">MLQSLLTIWAAVAVPASIAQFVPAPNDLTTKQGYAGIQVRYKEVPTGICETDPNVKSYSGYSDVDENQHIFWWFFEARNQDPTTAPLTVWINGGPGSSSMIGLFQENGPCGIDYNGDVYNNPYSWSNASNMLYIDEPTQVGFSYSIPVNGYTDPLSGQIINLPNGTCTDYAQTAGTCGTYSYANLSLTANSTVNAAPNVWKTLQGFMGAFPQYSSHGFHFTTESYGGHYGPIFNEYFEQQNAKNISGAHQISLLSVGVGNGWFDPIAQYAAYYNYTVYPGNPYVGESFFNESVKEMMYNSMYGAGNCLDQLNYCASSGIDEICNFADNFCYNEVENVFDVVLNRDEYDMRELMPDPFPYNFFQDYLNLPHVQQAIGAYVNFSSSGGNVGVGTVGTAFEATGDDAREEGVVEAIQSLLKQGIYFMQYAGDADYNCNWLGGEVVSYEIDAPGYTSAGFTNLSTSDGIVHGQVKQSGNYSFIRIYESGHEVPFYQPLAALTIFERMLQRVDIATGTVDVTDSYLTKGPKDSTYREGNSTIQTIVVPETATYNTSTNEPNPFNSSGITTKMTKKDKPAQKKSKPSSRLLMGRK</sequence>
<proteinExistence type="inferred from homology"/>
<dbReference type="AlphaFoldDB" id="A0A6A6HF18"/>
<feature type="signal peptide" evidence="7">
    <location>
        <begin position="1"/>
        <end position="19"/>
    </location>
</feature>
<dbReference type="InterPro" id="IPR001563">
    <property type="entry name" value="Peptidase_S10"/>
</dbReference>
<gene>
    <name evidence="8" type="ORF">EV356DRAFT_444007</name>
</gene>
<name>A0A6A6HF18_VIRVR</name>
<evidence type="ECO:0000313" key="9">
    <source>
        <dbReference type="Proteomes" id="UP000800092"/>
    </source>
</evidence>
<keyword evidence="7" id="KW-0732">Signal</keyword>
<feature type="chain" id="PRO_5025344006" evidence="7">
    <location>
        <begin position="20"/>
        <end position="589"/>
    </location>
</feature>
<keyword evidence="2" id="KW-0121">Carboxypeptidase</keyword>
<keyword evidence="4 8" id="KW-0378">Hydrolase</keyword>
<evidence type="ECO:0000256" key="5">
    <source>
        <dbReference type="ARBA" id="ARBA00023180"/>
    </source>
</evidence>
<keyword evidence="5" id="KW-0325">Glycoprotein</keyword>
<evidence type="ECO:0000313" key="8">
    <source>
        <dbReference type="EMBL" id="KAF2236060.1"/>
    </source>
</evidence>
<dbReference type="PANTHER" id="PTHR11802:SF64">
    <property type="entry name" value="CARBOXYPEPTIDASE"/>
    <property type="match status" value="1"/>
</dbReference>
<dbReference type="SUPFAM" id="SSF53474">
    <property type="entry name" value="alpha/beta-Hydrolases"/>
    <property type="match status" value="1"/>
</dbReference>
<keyword evidence="3" id="KW-0645">Protease</keyword>
<evidence type="ECO:0000256" key="2">
    <source>
        <dbReference type="ARBA" id="ARBA00022645"/>
    </source>
</evidence>
<evidence type="ECO:0000256" key="3">
    <source>
        <dbReference type="ARBA" id="ARBA00022670"/>
    </source>
</evidence>
<dbReference type="PRINTS" id="PR00724">
    <property type="entry name" value="CRBOXYPTASEC"/>
</dbReference>